<dbReference type="InterPro" id="IPR036388">
    <property type="entry name" value="WH-like_DNA-bd_sf"/>
</dbReference>
<keyword evidence="3" id="KW-0804">Transcription</keyword>
<dbReference type="InterPro" id="IPR052067">
    <property type="entry name" value="Metal_resp_HTH_trans_reg"/>
</dbReference>
<evidence type="ECO:0000256" key="3">
    <source>
        <dbReference type="ARBA" id="ARBA00023163"/>
    </source>
</evidence>
<keyword evidence="1" id="KW-0805">Transcription regulation</keyword>
<dbReference type="GO" id="GO:0003700">
    <property type="term" value="F:DNA-binding transcription factor activity"/>
    <property type="evidence" value="ECO:0007669"/>
    <property type="project" value="InterPro"/>
</dbReference>
<organism evidence="5 6">
    <name type="scientific">Flavimaricola marinus</name>
    <dbReference type="NCBI Taxonomy" id="1819565"/>
    <lineage>
        <taxon>Bacteria</taxon>
        <taxon>Pseudomonadati</taxon>
        <taxon>Pseudomonadota</taxon>
        <taxon>Alphaproteobacteria</taxon>
        <taxon>Rhodobacterales</taxon>
        <taxon>Paracoccaceae</taxon>
        <taxon>Flavimaricola</taxon>
    </lineage>
</organism>
<evidence type="ECO:0000256" key="2">
    <source>
        <dbReference type="ARBA" id="ARBA00023125"/>
    </source>
</evidence>
<keyword evidence="6" id="KW-1185">Reference proteome</keyword>
<evidence type="ECO:0000313" key="5">
    <source>
        <dbReference type="EMBL" id="SMY09918.1"/>
    </source>
</evidence>
<keyword evidence="2" id="KW-0238">DNA-binding</keyword>
<dbReference type="PANTHER" id="PTHR35790">
    <property type="entry name" value="HTH-TYPE TRANSCRIPTIONAL REGULATOR PCHR"/>
    <property type="match status" value="1"/>
</dbReference>
<dbReference type="InterPro" id="IPR000835">
    <property type="entry name" value="HTH_MarR-typ"/>
</dbReference>
<evidence type="ECO:0000259" key="4">
    <source>
        <dbReference type="PROSITE" id="PS50995"/>
    </source>
</evidence>
<dbReference type="SUPFAM" id="SSF46785">
    <property type="entry name" value="Winged helix' DNA-binding domain"/>
    <property type="match status" value="1"/>
</dbReference>
<dbReference type="Pfam" id="PF12802">
    <property type="entry name" value="MarR_2"/>
    <property type="match status" value="1"/>
</dbReference>
<gene>
    <name evidence="5" type="ORF">LOM8899_04091</name>
</gene>
<reference evidence="5 6" key="1">
    <citation type="submission" date="2017-05" db="EMBL/GenBank/DDBJ databases">
        <authorList>
            <person name="Song R."/>
            <person name="Chenine A.L."/>
            <person name="Ruprecht R.M."/>
        </authorList>
    </citation>
    <scope>NUCLEOTIDE SEQUENCE [LARGE SCALE GENOMIC DNA]</scope>
    <source>
        <strain evidence="5 6">CECT 8899</strain>
    </source>
</reference>
<dbReference type="AlphaFoldDB" id="A0A238LJW7"/>
<sequence length="144" mass="16655">MSDFDLRDFLPYVLNMAAEQSSIEFQKLYKDRYGMLRTEWRVLFHLGRYGTLTAKEICDRANMHKTKVSRAVARLESRRFIARQEVEEDRRHERLDLTKAGQAAYADLSAAAQAFDAKLAAQFSPEEEAILRRCLTRLAALPKV</sequence>
<dbReference type="EMBL" id="FXZK01000014">
    <property type="protein sequence ID" value="SMY09918.1"/>
    <property type="molecule type" value="Genomic_DNA"/>
</dbReference>
<dbReference type="PRINTS" id="PR00598">
    <property type="entry name" value="HTHMARR"/>
</dbReference>
<dbReference type="PROSITE" id="PS50995">
    <property type="entry name" value="HTH_MARR_2"/>
    <property type="match status" value="1"/>
</dbReference>
<dbReference type="InterPro" id="IPR036390">
    <property type="entry name" value="WH_DNA-bd_sf"/>
</dbReference>
<dbReference type="PANTHER" id="PTHR35790:SF4">
    <property type="entry name" value="HTH-TYPE TRANSCRIPTIONAL REGULATOR PCHR"/>
    <property type="match status" value="1"/>
</dbReference>
<proteinExistence type="predicted"/>
<dbReference type="Proteomes" id="UP000201613">
    <property type="component" value="Unassembled WGS sequence"/>
</dbReference>
<feature type="domain" description="HTH marR-type" evidence="4">
    <location>
        <begin position="7"/>
        <end position="140"/>
    </location>
</feature>
<protein>
    <submittedName>
        <fullName evidence="5">MarR family protein</fullName>
    </submittedName>
</protein>
<evidence type="ECO:0000256" key="1">
    <source>
        <dbReference type="ARBA" id="ARBA00023015"/>
    </source>
</evidence>
<name>A0A238LJW7_9RHOB</name>
<dbReference type="SMART" id="SM00347">
    <property type="entry name" value="HTH_MARR"/>
    <property type="match status" value="1"/>
</dbReference>
<dbReference type="GO" id="GO:0003677">
    <property type="term" value="F:DNA binding"/>
    <property type="evidence" value="ECO:0007669"/>
    <property type="project" value="UniProtKB-KW"/>
</dbReference>
<dbReference type="RefSeq" id="WP_093994088.1">
    <property type="nucleotide sequence ID" value="NZ_FXZK01000014.1"/>
</dbReference>
<dbReference type="OrthoDB" id="8906692at2"/>
<accession>A0A238LJW7</accession>
<dbReference type="Gene3D" id="1.10.10.10">
    <property type="entry name" value="Winged helix-like DNA-binding domain superfamily/Winged helix DNA-binding domain"/>
    <property type="match status" value="1"/>
</dbReference>
<evidence type="ECO:0000313" key="6">
    <source>
        <dbReference type="Proteomes" id="UP000201613"/>
    </source>
</evidence>